<comment type="caution">
    <text evidence="1">The sequence shown here is derived from an EMBL/GenBank/DDBJ whole genome shotgun (WGS) entry which is preliminary data.</text>
</comment>
<evidence type="ECO:0000313" key="2">
    <source>
        <dbReference type="Proteomes" id="UP000244856"/>
    </source>
</evidence>
<evidence type="ECO:0000313" key="1">
    <source>
        <dbReference type="EMBL" id="PUW01256.1"/>
    </source>
</evidence>
<accession>A0AA44Z664</accession>
<dbReference type="EMBL" id="NCTU01000030">
    <property type="protein sequence ID" value="PUW01256.1"/>
    <property type="molecule type" value="Genomic_DNA"/>
</dbReference>
<organism evidence="1 2">
    <name type="scientific">Cronobacter sakazakii</name>
    <name type="common">Enterobacter sakazakii</name>
    <dbReference type="NCBI Taxonomy" id="28141"/>
    <lineage>
        <taxon>Bacteria</taxon>
        <taxon>Pseudomonadati</taxon>
        <taxon>Pseudomonadota</taxon>
        <taxon>Gammaproteobacteria</taxon>
        <taxon>Enterobacterales</taxon>
        <taxon>Enterobacteriaceae</taxon>
        <taxon>Cronobacter</taxon>
    </lineage>
</organism>
<dbReference type="AlphaFoldDB" id="A0AA44Z664"/>
<proteinExistence type="predicted"/>
<feature type="non-terminal residue" evidence="1">
    <location>
        <position position="100"/>
    </location>
</feature>
<name>A0AA44Z664_CROSK</name>
<protein>
    <submittedName>
        <fullName evidence="1">Uncharacterized protein</fullName>
    </submittedName>
</protein>
<gene>
    <name evidence="1" type="ORF">B7T07_21810</name>
</gene>
<sequence>MDIALFPGQSRRQWADTMINLEARKLVNTANTVAAMHLSDSLTRLKFVDEIRQVVMQQFDVARRARSDEECIACLKNLRAENEFLLEQSRMLKTALLQIV</sequence>
<dbReference type="Proteomes" id="UP000244856">
    <property type="component" value="Unassembled WGS sequence"/>
</dbReference>
<reference evidence="1 2" key="1">
    <citation type="submission" date="2017-04" db="EMBL/GenBank/DDBJ databases">
        <title>Cronobacter sakazakii, ST83 Lineage Isolates.</title>
        <authorList>
            <person name="Chase H."/>
            <person name="Tall B."/>
            <person name="Gopinath G."/>
            <person name="Lehner A."/>
        </authorList>
    </citation>
    <scope>NUCLEOTIDE SEQUENCE [LARGE SCALE GENOMIC DNA]</scope>
    <source>
        <strain evidence="1 2">MOD1_Comp15</strain>
    </source>
</reference>